<feature type="coiled-coil region" evidence="1">
    <location>
        <begin position="20"/>
        <end position="47"/>
    </location>
</feature>
<proteinExistence type="predicted"/>
<evidence type="ECO:0000256" key="1">
    <source>
        <dbReference type="SAM" id="Coils"/>
    </source>
</evidence>
<keyword evidence="4" id="KW-1185">Reference proteome</keyword>
<keyword evidence="2" id="KW-1133">Transmembrane helix</keyword>
<accession>A0A086J1E3</accession>
<dbReference type="RefSeq" id="XP_052904516.1">
    <property type="nucleotide sequence ID" value="XM_053049566.1"/>
</dbReference>
<organism evidence="3 4">
    <name type="scientific">Nematocida ausubeli (strain ATCC PRA-371 / ERTm2)</name>
    <name type="common">Nematode killer fungus</name>
    <dbReference type="NCBI Taxonomy" id="1913371"/>
    <lineage>
        <taxon>Eukaryota</taxon>
        <taxon>Fungi</taxon>
        <taxon>Fungi incertae sedis</taxon>
        <taxon>Microsporidia</taxon>
        <taxon>Nematocida</taxon>
    </lineage>
</organism>
<keyword evidence="2" id="KW-0472">Membrane</keyword>
<dbReference type="OrthoDB" id="158360at2759"/>
<comment type="caution">
    <text evidence="3">The sequence shown here is derived from an EMBL/GenBank/DDBJ whole genome shotgun (WGS) entry which is preliminary data.</text>
</comment>
<dbReference type="HOGENOM" id="CLU_1503838_0_0_1"/>
<name>A0A086J1E3_NEMA1</name>
<evidence type="ECO:0000313" key="3">
    <source>
        <dbReference type="EMBL" id="KFG25961.1"/>
    </source>
</evidence>
<dbReference type="GeneID" id="77676924"/>
<evidence type="ECO:0000313" key="4">
    <source>
        <dbReference type="Proteomes" id="UP000054524"/>
    </source>
</evidence>
<sequence length="179" mass="20735">MEWEQAVKRITEKANNIESALSHSTRIETLEDLLSDLKQEMEAQKDVIQRSADGVRILSQLGARVQALSRRINILKMAYSSDSTREKHRLPETDCHLTRNTDKLNKYIKIASHSLSSIEKQRGILKGSRQKLEEGLQYLGVSDRVIDQISNRYITDYRLFKALTAIFILCFIYIFFLRS</sequence>
<protein>
    <submittedName>
        <fullName evidence="3">Uncharacterized protein</fullName>
    </submittedName>
</protein>
<dbReference type="EMBL" id="AKIJ01000004">
    <property type="protein sequence ID" value="KFG25961.1"/>
    <property type="molecule type" value="Genomic_DNA"/>
</dbReference>
<feature type="transmembrane region" description="Helical" evidence="2">
    <location>
        <begin position="159"/>
        <end position="176"/>
    </location>
</feature>
<dbReference type="AlphaFoldDB" id="A0A086J1E3"/>
<keyword evidence="1" id="KW-0175">Coiled coil</keyword>
<gene>
    <name evidence="3" type="ORF">NESG_01951</name>
</gene>
<dbReference type="Proteomes" id="UP000054524">
    <property type="component" value="Unassembled WGS sequence"/>
</dbReference>
<evidence type="ECO:0000256" key="2">
    <source>
        <dbReference type="SAM" id="Phobius"/>
    </source>
</evidence>
<keyword evidence="2" id="KW-0812">Transmembrane</keyword>
<reference evidence="3 4" key="1">
    <citation type="journal article" date="2014" name="Genome Announc.">
        <title>Genome Sequence of the Microsporidian Species Nematocida sp1 Strain ERTm6 (ATCC PRA-372).</title>
        <authorList>
            <person name="Bakowski M.A."/>
            <person name="Priest M."/>
            <person name="Young S."/>
            <person name="Cuomo C.A."/>
            <person name="Troemel E.R."/>
        </authorList>
    </citation>
    <scope>NUCLEOTIDE SEQUENCE [LARGE SCALE GENOMIC DNA]</scope>
    <source>
        <strain evidence="3 4">ERTm6</strain>
    </source>
</reference>